<feature type="compositionally biased region" description="Polar residues" evidence="5">
    <location>
        <begin position="172"/>
        <end position="192"/>
    </location>
</feature>
<accession>A0ABM3EYI3</accession>
<feature type="domain" description="SAMD1-like winged helix (WH)" evidence="7">
    <location>
        <begin position="1"/>
        <end position="74"/>
    </location>
</feature>
<dbReference type="PANTHER" id="PTHR12247:SF139">
    <property type="entry name" value="ATHERIN-RELATED"/>
    <property type="match status" value="1"/>
</dbReference>
<dbReference type="GeneID" id="123743416"/>
<evidence type="ECO:0000259" key="7">
    <source>
        <dbReference type="PROSITE" id="PS52014"/>
    </source>
</evidence>
<evidence type="ECO:0000259" key="6">
    <source>
        <dbReference type="PROSITE" id="PS50105"/>
    </source>
</evidence>
<dbReference type="PROSITE" id="PS52014">
    <property type="entry name" value="SAMD1_WH"/>
    <property type="match status" value="1"/>
</dbReference>
<evidence type="ECO:0000256" key="3">
    <source>
        <dbReference type="ARBA" id="ARBA00022853"/>
    </source>
</evidence>
<keyword evidence="3" id="KW-0156">Chromatin regulator</keyword>
<evidence type="ECO:0000256" key="2">
    <source>
        <dbReference type="ARBA" id="ARBA00022553"/>
    </source>
</evidence>
<evidence type="ECO:0000256" key="5">
    <source>
        <dbReference type="SAM" id="MobiDB-lite"/>
    </source>
</evidence>
<dbReference type="PROSITE" id="PS50105">
    <property type="entry name" value="SAM_DOMAIN"/>
    <property type="match status" value="1"/>
</dbReference>
<evidence type="ECO:0000256" key="4">
    <source>
        <dbReference type="ARBA" id="ARBA00023242"/>
    </source>
</evidence>
<feature type="region of interest" description="Disordered" evidence="5">
    <location>
        <begin position="74"/>
        <end position="206"/>
    </location>
</feature>
<feature type="compositionally biased region" description="Low complexity" evidence="5">
    <location>
        <begin position="196"/>
        <end position="206"/>
    </location>
</feature>
<dbReference type="CDD" id="cd09583">
    <property type="entry name" value="SAM_Atherin-like"/>
    <property type="match status" value="1"/>
</dbReference>
<dbReference type="Proteomes" id="UP001652741">
    <property type="component" value="Chromosome ssa06"/>
</dbReference>
<dbReference type="InterPro" id="IPR001660">
    <property type="entry name" value="SAM"/>
</dbReference>
<dbReference type="RefSeq" id="XP_045576055.1">
    <property type="nucleotide sequence ID" value="XM_045720099.1"/>
</dbReference>
<dbReference type="InterPro" id="IPR050548">
    <property type="entry name" value="PcG_chromatin_remod_factors"/>
</dbReference>
<evidence type="ECO:0000313" key="9">
    <source>
        <dbReference type="RefSeq" id="XP_045576055.1"/>
    </source>
</evidence>
<gene>
    <name evidence="9" type="primary">LOC123743416</name>
</gene>
<dbReference type="Pfam" id="PF21524">
    <property type="entry name" value="SAMD1_WH"/>
    <property type="match status" value="1"/>
</dbReference>
<name>A0ABM3EYI3_SALSA</name>
<dbReference type="PANTHER" id="PTHR12247">
    <property type="entry name" value="POLYCOMB GROUP PROTEIN"/>
    <property type="match status" value="1"/>
</dbReference>
<dbReference type="Pfam" id="PF00536">
    <property type="entry name" value="SAM_1"/>
    <property type="match status" value="1"/>
</dbReference>
<keyword evidence="8" id="KW-1185">Reference proteome</keyword>
<sequence>MSEPMYRDWILDTIDSLRSRKARPDLERICRMVRRRHGSAPEQTSEELEKLIQEQTVLKVNYKGSISYRNAAKVVRRSRKKDDHTTKRTAVEEANHSDLSNGDSALGPIDQDETEHLENEVPVSMETDSTMEEEEEQEGADEDDHEGSSPSPEGEDAVQGGSGAAHPYSAPCSPSGSRPGQSPVSDCPSTCKTSRRSSPLSPSSPLALRQNDCVCDSAFCPADHGPSGMQRNTGSGALKTIVQPSGTCPWVQKSLVKREREDGVRMEESGLASDQLVPDCVDETMKGSDRRPKTTSFPSDDCAKYKKGMDVASYVMAQDDVKNDVKNREISVKKETLRQNLLLWSVADVATYISAAGFPEQAVAFRTQEIDGKSLLLMQRSDVLTGLSIRLGPALKIYERHVKVLQRTHFLDEEDDL</sequence>
<dbReference type="SMART" id="SM00454">
    <property type="entry name" value="SAM"/>
    <property type="match status" value="1"/>
</dbReference>
<evidence type="ECO:0000256" key="1">
    <source>
        <dbReference type="ARBA" id="ARBA00004123"/>
    </source>
</evidence>
<feature type="compositionally biased region" description="Basic and acidic residues" evidence="5">
    <location>
        <begin position="80"/>
        <end position="96"/>
    </location>
</feature>
<feature type="domain" description="SAM" evidence="6">
    <location>
        <begin position="344"/>
        <end position="392"/>
    </location>
</feature>
<dbReference type="Gene3D" id="1.10.150.50">
    <property type="entry name" value="Transcription Factor, Ets-1"/>
    <property type="match status" value="1"/>
</dbReference>
<dbReference type="InterPro" id="IPR048589">
    <property type="entry name" value="SAMD1-like_WH"/>
</dbReference>
<feature type="compositionally biased region" description="Acidic residues" evidence="5">
    <location>
        <begin position="129"/>
        <end position="145"/>
    </location>
</feature>
<dbReference type="SUPFAM" id="SSF47769">
    <property type="entry name" value="SAM/Pointed domain"/>
    <property type="match status" value="1"/>
</dbReference>
<organism evidence="8 9">
    <name type="scientific">Salmo salar</name>
    <name type="common">Atlantic salmon</name>
    <dbReference type="NCBI Taxonomy" id="8030"/>
    <lineage>
        <taxon>Eukaryota</taxon>
        <taxon>Metazoa</taxon>
        <taxon>Chordata</taxon>
        <taxon>Craniata</taxon>
        <taxon>Vertebrata</taxon>
        <taxon>Euteleostomi</taxon>
        <taxon>Actinopterygii</taxon>
        <taxon>Neopterygii</taxon>
        <taxon>Teleostei</taxon>
        <taxon>Protacanthopterygii</taxon>
        <taxon>Salmoniformes</taxon>
        <taxon>Salmonidae</taxon>
        <taxon>Salmoninae</taxon>
        <taxon>Salmo</taxon>
    </lineage>
</organism>
<keyword evidence="2" id="KW-0597">Phosphoprotein</keyword>
<reference evidence="9" key="1">
    <citation type="submission" date="2025-08" db="UniProtKB">
        <authorList>
            <consortium name="RefSeq"/>
        </authorList>
    </citation>
    <scope>IDENTIFICATION</scope>
</reference>
<protein>
    <submittedName>
        <fullName evidence="9">Atherin</fullName>
    </submittedName>
</protein>
<proteinExistence type="predicted"/>
<evidence type="ECO:0000313" key="8">
    <source>
        <dbReference type="Proteomes" id="UP001652741"/>
    </source>
</evidence>
<keyword evidence="4" id="KW-0539">Nucleus</keyword>
<dbReference type="InterPro" id="IPR013761">
    <property type="entry name" value="SAM/pointed_sf"/>
</dbReference>
<comment type="subcellular location">
    <subcellularLocation>
        <location evidence="1">Nucleus</location>
    </subcellularLocation>
</comment>